<sequence>MILHRHRRASLYALAIASFMMGCCSPLSAQQKAALVVAADAIGGKVTGANGPEAGVWVIAETTDLPTKYAKMVVTNDKGQFVIPQLPAAKYKIWARGYGLVDSDKQDVVPGKTINLTAKPAPSAAAAAEFYPGMYWYSMLKIPAASEFPGSDKNPNGIPAGMDSQATWIDSIKNSCQSCHALGSQNIRSPHVKELGEFKNSEDMWERRVQSGQAMNNMALTLGRLGPNRAYKMFADWTDRVAKGELPSDKPERPKGVERNVVITSWEWGKPGMYLHDEVSTDKRDPTVNANGPIYGSPEESSDFVPVLDPVHNTTKLIKHPYIDPQTPSAADDPMAPSVFWGDKPIWDGHTSIHNPMMDEKGRVWFTARLRRAPNPASCKEGSDLPSAQVAPLKDSARQASFYDPKTEKWTLIDTCFNTHHPVFGYDKNNTLWFSQGQPYSGVVGWLNTKQFDATGDAMKSQGWTPTVTNVSGTGKREAFVNADQPTDPAKDKWVKAAFYGVMPSPKGDVIWGQAMGPGFSRIAQPALLIRMIPGSDPTKTAVSEVFQSPEGTYGSRGVDVDSKGVAWTVLSSGQLASFDRSKCKEPLSGPNAATGKQCFEGWTLYRMPGPQFKGIDEKGSANHGYYIWVDLYNTLGLGKDVPIAMANGSESLLALVDGKFVDIRIPYPLGFFSKNADGRIDDPKAGWKGRALWTTSGTRAYYHSEGGKDAMPRVFKVQMRPDPLAN</sequence>
<evidence type="ECO:0000313" key="1">
    <source>
        <dbReference type="EMBL" id="OIQ78292.1"/>
    </source>
</evidence>
<accession>A0A1J5QEB0</accession>
<comment type="caution">
    <text evidence="1">The sequence shown here is derived from an EMBL/GenBank/DDBJ whole genome shotgun (WGS) entry which is preliminary data.</text>
</comment>
<organism evidence="1">
    <name type="scientific">mine drainage metagenome</name>
    <dbReference type="NCBI Taxonomy" id="410659"/>
    <lineage>
        <taxon>unclassified sequences</taxon>
        <taxon>metagenomes</taxon>
        <taxon>ecological metagenomes</taxon>
    </lineage>
</organism>
<name>A0A1J5QEB0_9ZZZZ</name>
<proteinExistence type="predicted"/>
<dbReference type="AlphaFoldDB" id="A0A1J5QEB0"/>
<evidence type="ECO:0008006" key="2">
    <source>
        <dbReference type="Google" id="ProtNLM"/>
    </source>
</evidence>
<dbReference type="EMBL" id="MLJW01001429">
    <property type="protein sequence ID" value="OIQ78292.1"/>
    <property type="molecule type" value="Genomic_DNA"/>
</dbReference>
<dbReference type="PROSITE" id="PS51257">
    <property type="entry name" value="PROKAR_LIPOPROTEIN"/>
    <property type="match status" value="1"/>
</dbReference>
<protein>
    <recommendedName>
        <fullName evidence="2">Carboxypeptidase regulatory-like domain-containing protein</fullName>
    </recommendedName>
</protein>
<gene>
    <name evidence="1" type="ORF">GALL_400030</name>
</gene>
<reference evidence="1" key="1">
    <citation type="submission" date="2016-10" db="EMBL/GenBank/DDBJ databases">
        <title>Sequence of Gallionella enrichment culture.</title>
        <authorList>
            <person name="Poehlein A."/>
            <person name="Muehling M."/>
            <person name="Daniel R."/>
        </authorList>
    </citation>
    <scope>NUCLEOTIDE SEQUENCE</scope>
</reference>